<dbReference type="EMBL" id="OZ034821">
    <property type="protein sequence ID" value="CAL1406611.1"/>
    <property type="molecule type" value="Genomic_DNA"/>
</dbReference>
<sequence length="67" mass="7836">MFDFCTKEVTTGRLTRRRQGRRPAEASPVRDERPRRRRPVEASSATDERAGQILWLSLIIYSLFCPK</sequence>
<feature type="compositionally biased region" description="Basic and acidic residues" evidence="1">
    <location>
        <begin position="22"/>
        <end position="34"/>
    </location>
</feature>
<reference evidence="2 3" key="1">
    <citation type="submission" date="2024-04" db="EMBL/GenBank/DDBJ databases">
        <authorList>
            <person name="Fracassetti M."/>
        </authorList>
    </citation>
    <scope>NUCLEOTIDE SEQUENCE [LARGE SCALE GENOMIC DNA]</scope>
</reference>
<gene>
    <name evidence="2" type="ORF">LTRI10_LOCUS46326</name>
</gene>
<name>A0AAV2G7H4_9ROSI</name>
<accession>A0AAV2G7H4</accession>
<evidence type="ECO:0000313" key="3">
    <source>
        <dbReference type="Proteomes" id="UP001497516"/>
    </source>
</evidence>
<evidence type="ECO:0000313" key="2">
    <source>
        <dbReference type="EMBL" id="CAL1406611.1"/>
    </source>
</evidence>
<evidence type="ECO:0000256" key="1">
    <source>
        <dbReference type="SAM" id="MobiDB-lite"/>
    </source>
</evidence>
<organism evidence="2 3">
    <name type="scientific">Linum trigynum</name>
    <dbReference type="NCBI Taxonomy" id="586398"/>
    <lineage>
        <taxon>Eukaryota</taxon>
        <taxon>Viridiplantae</taxon>
        <taxon>Streptophyta</taxon>
        <taxon>Embryophyta</taxon>
        <taxon>Tracheophyta</taxon>
        <taxon>Spermatophyta</taxon>
        <taxon>Magnoliopsida</taxon>
        <taxon>eudicotyledons</taxon>
        <taxon>Gunneridae</taxon>
        <taxon>Pentapetalae</taxon>
        <taxon>rosids</taxon>
        <taxon>fabids</taxon>
        <taxon>Malpighiales</taxon>
        <taxon>Linaceae</taxon>
        <taxon>Linum</taxon>
    </lineage>
</organism>
<dbReference type="Proteomes" id="UP001497516">
    <property type="component" value="Chromosome 8"/>
</dbReference>
<proteinExistence type="predicted"/>
<keyword evidence="3" id="KW-1185">Reference proteome</keyword>
<protein>
    <submittedName>
        <fullName evidence="2">Uncharacterized protein</fullName>
    </submittedName>
</protein>
<feature type="region of interest" description="Disordered" evidence="1">
    <location>
        <begin position="1"/>
        <end position="48"/>
    </location>
</feature>
<dbReference type="AlphaFoldDB" id="A0AAV2G7H4"/>